<evidence type="ECO:0000256" key="1">
    <source>
        <dbReference type="SAM" id="MobiDB-lite"/>
    </source>
</evidence>
<dbReference type="OrthoDB" id="10050400at2759"/>
<dbReference type="GO" id="GO:0051787">
    <property type="term" value="F:misfolded protein binding"/>
    <property type="evidence" value="ECO:0007669"/>
    <property type="project" value="TreeGrafter"/>
</dbReference>
<gene>
    <name evidence="3" type="ORF">Bfra_001444oa</name>
</gene>
<evidence type="ECO:0000313" key="4">
    <source>
        <dbReference type="Proteomes" id="UP000531561"/>
    </source>
</evidence>
<keyword evidence="4" id="KW-1185">Reference proteome</keyword>
<dbReference type="PANTHER" id="PTHR28142">
    <property type="entry name" value="MITOCHONDRIAL INNER MEMBRANE I-AAA PROTEASE SUPERCOMPLEX SUBUNIT MGR3-RELATED"/>
    <property type="match status" value="1"/>
</dbReference>
<keyword evidence="2" id="KW-0472">Membrane</keyword>
<feature type="compositionally biased region" description="Polar residues" evidence="1">
    <location>
        <begin position="28"/>
        <end position="56"/>
    </location>
</feature>
<feature type="transmembrane region" description="Helical" evidence="2">
    <location>
        <begin position="83"/>
        <end position="104"/>
    </location>
</feature>
<feature type="region of interest" description="Disordered" evidence="1">
    <location>
        <begin position="28"/>
        <end position="63"/>
    </location>
</feature>
<dbReference type="GO" id="GO:0031942">
    <property type="term" value="C:i-AAA complex"/>
    <property type="evidence" value="ECO:0007669"/>
    <property type="project" value="TreeGrafter"/>
</dbReference>
<dbReference type="CDD" id="cd24145">
    <property type="entry name" value="Mgr3-like"/>
    <property type="match status" value="1"/>
</dbReference>
<dbReference type="EMBL" id="JABFCT010000003">
    <property type="protein sequence ID" value="KAF5877083.1"/>
    <property type="molecule type" value="Genomic_DNA"/>
</dbReference>
<dbReference type="GO" id="GO:0006515">
    <property type="term" value="P:protein quality control for misfolded or incompletely synthesized proteins"/>
    <property type="evidence" value="ECO:0007669"/>
    <property type="project" value="TreeGrafter"/>
</dbReference>
<dbReference type="InterPro" id="IPR040201">
    <property type="entry name" value="Mrg3-like"/>
</dbReference>
<dbReference type="InterPro" id="IPR011990">
    <property type="entry name" value="TPR-like_helical_dom_sf"/>
</dbReference>
<dbReference type="PANTHER" id="PTHR28142:SF1">
    <property type="entry name" value="MITOCHONDRIAL INNER MEMBRANE I-AAA PROTEASE SUPERCOMPLEX SUBUNIT MGR3-RELATED"/>
    <property type="match status" value="1"/>
</dbReference>
<dbReference type="SUPFAM" id="SSF48452">
    <property type="entry name" value="TPR-like"/>
    <property type="match status" value="1"/>
</dbReference>
<proteinExistence type="predicted"/>
<comment type="caution">
    <text evidence="3">The sequence shown here is derived from an EMBL/GenBank/DDBJ whole genome shotgun (WGS) entry which is preliminary data.</text>
</comment>
<dbReference type="Gene3D" id="1.25.40.10">
    <property type="entry name" value="Tetratricopeptide repeat domain"/>
    <property type="match status" value="1"/>
</dbReference>
<accession>A0A8H6ELY6</accession>
<dbReference type="Proteomes" id="UP000531561">
    <property type="component" value="Unassembled WGS sequence"/>
</dbReference>
<keyword evidence="2" id="KW-1133">Transmembrane helix</keyword>
<protein>
    <submittedName>
        <fullName evidence="3">Putative tpr domain-containing protein</fullName>
    </submittedName>
</protein>
<evidence type="ECO:0000256" key="2">
    <source>
        <dbReference type="SAM" id="Phobius"/>
    </source>
</evidence>
<feature type="region of interest" description="Disordered" evidence="1">
    <location>
        <begin position="460"/>
        <end position="480"/>
    </location>
</feature>
<dbReference type="FunFam" id="1.25.40.10:FF:002665">
    <property type="entry name" value="Uncharacterized protein"/>
    <property type="match status" value="1"/>
</dbReference>
<dbReference type="RefSeq" id="XP_037196029.1">
    <property type="nucleotide sequence ID" value="XM_037331875.1"/>
</dbReference>
<name>A0A8H6ELY6_9HELO</name>
<organism evidence="3 4">
    <name type="scientific">Botrytis fragariae</name>
    <dbReference type="NCBI Taxonomy" id="1964551"/>
    <lineage>
        <taxon>Eukaryota</taxon>
        <taxon>Fungi</taxon>
        <taxon>Dikarya</taxon>
        <taxon>Ascomycota</taxon>
        <taxon>Pezizomycotina</taxon>
        <taxon>Leotiomycetes</taxon>
        <taxon>Helotiales</taxon>
        <taxon>Sclerotiniaceae</taxon>
        <taxon>Botrytis</taxon>
    </lineage>
</organism>
<sequence length="498" mass="56106">MFTPRFATSLGSASASNRASQCLRQQRVQATRSSRPATRNSVPCRTQQQRWQSTRGAQPKINRSKGSFTRNAKILFKAHPYSMTGATIAIGFGVFCLGYINWWYNKYIIDGFKAFPEPVAKQLRKALYYTNMSLEPKNAIKYYKEALRVADEMGMDPFSDEYLGIKISVCVLLEKIQAYDKAIGVYEIMRDDCGKWMEQLGDLERNIGKRTRVLRRMVEISVKIADLYNGEYVLQPDKAEESLVYAVETILKEQMRRQKEGIRPGEEVWLSDEEMGGTFEALAHHYEATDKHHLAAPLFLQAIALSTPATCHTAVLMNNLSISLAQQNPPPELGQPIISRSQQIKNARAWATKSLEICAKIAPPERTEECDLGCAVATHNLGEFAEMDGDIKEARKRYEEARSLASAMGFKEGEAQSEERMAKIVVSLRGSKSIALSQFQPGLSNTSFIWMSIARAVTNPNPTQAQSHSYKNKKEENTSSLLITKLEQNRAQHERNTI</sequence>
<dbReference type="GeneID" id="59255567"/>
<reference evidence="3 4" key="1">
    <citation type="journal article" date="2020" name="Phytopathology">
        <title>A high-quality genome resource of Botrytis fragariae, a new and rapidly spreading fungal pathogen causing strawberry gray mold in the U.S.A.</title>
        <authorList>
            <person name="Wu Y."/>
            <person name="Saski C.A."/>
            <person name="Schnabel G."/>
            <person name="Xiao S."/>
            <person name="Hu M."/>
        </authorList>
    </citation>
    <scope>NUCLEOTIDE SEQUENCE [LARGE SCALE GENOMIC DNA]</scope>
    <source>
        <strain evidence="3 4">BVB16</strain>
    </source>
</reference>
<keyword evidence="2" id="KW-0812">Transmembrane</keyword>
<dbReference type="AlphaFoldDB" id="A0A8H6ELY6"/>
<evidence type="ECO:0000313" key="3">
    <source>
        <dbReference type="EMBL" id="KAF5877083.1"/>
    </source>
</evidence>
<feature type="compositionally biased region" description="Polar residues" evidence="1">
    <location>
        <begin position="460"/>
        <end position="469"/>
    </location>
</feature>